<dbReference type="EMBL" id="SOJN01000046">
    <property type="protein sequence ID" value="TET46642.1"/>
    <property type="molecule type" value="Genomic_DNA"/>
</dbReference>
<reference evidence="1 2" key="1">
    <citation type="submission" date="2019-03" db="EMBL/GenBank/DDBJ databases">
        <title>Metabolic potential of uncultured bacteria and archaea associated with petroleum seepage in deep-sea sediments.</title>
        <authorList>
            <person name="Dong X."/>
            <person name="Hubert C."/>
        </authorList>
    </citation>
    <scope>NUCLEOTIDE SEQUENCE [LARGE SCALE GENOMIC DNA]</scope>
    <source>
        <strain evidence="1">E44_bin18</strain>
    </source>
</reference>
<evidence type="ECO:0000313" key="1">
    <source>
        <dbReference type="EMBL" id="TET46642.1"/>
    </source>
</evidence>
<protein>
    <submittedName>
        <fullName evidence="1">Uncharacterized protein</fullName>
    </submittedName>
</protein>
<proteinExistence type="predicted"/>
<name>A0A523UVR7_UNCT6</name>
<sequence length="91" mass="10059">MLSHTYLLGDYQRSSTLAHKDYANRVTLSRKENSLLVFSTRGNKDPVGGVKGRGDALNTSVQAITEVRTPTKRRRTLAFAYCGIWEVAVSG</sequence>
<organism evidence="1 2">
    <name type="scientific">candidate division TA06 bacterium</name>
    <dbReference type="NCBI Taxonomy" id="2250710"/>
    <lineage>
        <taxon>Bacteria</taxon>
        <taxon>Bacteria division TA06</taxon>
    </lineage>
</organism>
<dbReference type="Proteomes" id="UP000315525">
    <property type="component" value="Unassembled WGS sequence"/>
</dbReference>
<evidence type="ECO:0000313" key="2">
    <source>
        <dbReference type="Proteomes" id="UP000315525"/>
    </source>
</evidence>
<comment type="caution">
    <text evidence="1">The sequence shown here is derived from an EMBL/GenBank/DDBJ whole genome shotgun (WGS) entry which is preliminary data.</text>
</comment>
<accession>A0A523UVR7</accession>
<dbReference type="AlphaFoldDB" id="A0A523UVR7"/>
<gene>
    <name evidence="1" type="ORF">E3J62_03285</name>
</gene>